<reference evidence="1 2" key="1">
    <citation type="submission" date="2023-07" db="EMBL/GenBank/DDBJ databases">
        <title>Genomic Encyclopedia of Type Strains, Phase IV (KMG-IV): sequencing the most valuable type-strain genomes for metagenomic binning, comparative biology and taxonomic classification.</title>
        <authorList>
            <person name="Goeker M."/>
        </authorList>
    </citation>
    <scope>NUCLEOTIDE SEQUENCE [LARGE SCALE GENOMIC DNA]</scope>
    <source>
        <strain evidence="1 2">DSM 45903</strain>
    </source>
</reference>
<proteinExistence type="predicted"/>
<dbReference type="Proteomes" id="UP001185012">
    <property type="component" value="Unassembled WGS sequence"/>
</dbReference>
<gene>
    <name evidence="1" type="ORF">JOE21_002374</name>
</gene>
<evidence type="ECO:0000313" key="2">
    <source>
        <dbReference type="Proteomes" id="UP001185012"/>
    </source>
</evidence>
<protein>
    <submittedName>
        <fullName evidence="1">Uncharacterized protein</fullName>
    </submittedName>
</protein>
<dbReference type="RefSeq" id="WP_309866154.1">
    <property type="nucleotide sequence ID" value="NZ_JAVDQG010000005.1"/>
</dbReference>
<dbReference type="EMBL" id="JAVDQG010000005">
    <property type="protein sequence ID" value="MDR6226367.1"/>
    <property type="molecule type" value="Genomic_DNA"/>
</dbReference>
<keyword evidence="2" id="KW-1185">Reference proteome</keyword>
<organism evidence="1 2">
    <name type="scientific">Desmospora profundinema</name>
    <dbReference type="NCBI Taxonomy" id="1571184"/>
    <lineage>
        <taxon>Bacteria</taxon>
        <taxon>Bacillati</taxon>
        <taxon>Bacillota</taxon>
        <taxon>Bacilli</taxon>
        <taxon>Bacillales</taxon>
        <taxon>Thermoactinomycetaceae</taxon>
        <taxon>Desmospora</taxon>
    </lineage>
</organism>
<evidence type="ECO:0000313" key="1">
    <source>
        <dbReference type="EMBL" id="MDR6226367.1"/>
    </source>
</evidence>
<name>A0ABU1INM5_9BACL</name>
<comment type="caution">
    <text evidence="1">The sequence shown here is derived from an EMBL/GenBank/DDBJ whole genome shotgun (WGS) entry which is preliminary data.</text>
</comment>
<sequence length="40" mass="4308">MWVTSKEGVTFHPQNAVHSGLPIGVIHARAGFVHPYAVPV</sequence>
<accession>A0ABU1INM5</accession>